<gene>
    <name evidence="1" type="ORF">AKJ09_01958</name>
</gene>
<accession>A0A0K1PQA2</accession>
<evidence type="ECO:0000313" key="1">
    <source>
        <dbReference type="EMBL" id="AKU95294.1"/>
    </source>
</evidence>
<dbReference type="KEGG" id="llu:AKJ09_01958"/>
<name>A0A0K1PQA2_9BACT</name>
<protein>
    <submittedName>
        <fullName evidence="1">Uncharacterized protein</fullName>
    </submittedName>
</protein>
<proteinExistence type="predicted"/>
<evidence type="ECO:0000313" key="2">
    <source>
        <dbReference type="Proteomes" id="UP000064967"/>
    </source>
</evidence>
<organism evidence="1 2">
    <name type="scientific">Labilithrix luteola</name>
    <dbReference type="NCBI Taxonomy" id="1391654"/>
    <lineage>
        <taxon>Bacteria</taxon>
        <taxon>Pseudomonadati</taxon>
        <taxon>Myxococcota</taxon>
        <taxon>Polyangia</taxon>
        <taxon>Polyangiales</taxon>
        <taxon>Labilitrichaceae</taxon>
        <taxon>Labilithrix</taxon>
    </lineage>
</organism>
<dbReference type="Proteomes" id="UP000064967">
    <property type="component" value="Chromosome"/>
</dbReference>
<dbReference type="EMBL" id="CP012333">
    <property type="protein sequence ID" value="AKU95294.1"/>
    <property type="molecule type" value="Genomic_DNA"/>
</dbReference>
<dbReference type="AlphaFoldDB" id="A0A0K1PQA2"/>
<keyword evidence="2" id="KW-1185">Reference proteome</keyword>
<sequence length="63" mass="6882">MARGSWLVGLVRRFVVALVVNTALMGEVGCRLQGSCSLPARYTSPVELLAAVNRRLRLLRPTS</sequence>
<reference evidence="1 2" key="1">
    <citation type="submission" date="2015-08" db="EMBL/GenBank/DDBJ databases">
        <authorList>
            <person name="Babu N.S."/>
            <person name="Beckwith C.J."/>
            <person name="Beseler K.G."/>
            <person name="Brison A."/>
            <person name="Carone J.V."/>
            <person name="Caskin T.P."/>
            <person name="Diamond M."/>
            <person name="Durham M.E."/>
            <person name="Foxe J.M."/>
            <person name="Go M."/>
            <person name="Henderson B.A."/>
            <person name="Jones I.B."/>
            <person name="McGettigan J.A."/>
            <person name="Micheletti S.J."/>
            <person name="Nasrallah M.E."/>
            <person name="Ortiz D."/>
            <person name="Piller C.R."/>
            <person name="Privatt S.R."/>
            <person name="Schneider S.L."/>
            <person name="Sharp S."/>
            <person name="Smith T.C."/>
            <person name="Stanton J.D."/>
            <person name="Ullery H.E."/>
            <person name="Wilson R.J."/>
            <person name="Serrano M.G."/>
            <person name="Buck G."/>
            <person name="Lee V."/>
            <person name="Wang Y."/>
            <person name="Carvalho R."/>
            <person name="Voegtly L."/>
            <person name="Shi R."/>
            <person name="Duckworth R."/>
            <person name="Johnson A."/>
            <person name="Loviza R."/>
            <person name="Walstead R."/>
            <person name="Shah Z."/>
            <person name="Kiflezghi M."/>
            <person name="Wade K."/>
            <person name="Ball S.L."/>
            <person name="Bradley K.W."/>
            <person name="Asai D.J."/>
            <person name="Bowman C.A."/>
            <person name="Russell D.A."/>
            <person name="Pope W.H."/>
            <person name="Jacobs-Sera D."/>
            <person name="Hendrix R.W."/>
            <person name="Hatfull G.F."/>
        </authorList>
    </citation>
    <scope>NUCLEOTIDE SEQUENCE [LARGE SCALE GENOMIC DNA]</scope>
    <source>
        <strain evidence="1 2">DSM 27648</strain>
    </source>
</reference>